<evidence type="ECO:0000313" key="1">
    <source>
        <dbReference type="EMBL" id="MFC1408399.1"/>
    </source>
</evidence>
<reference evidence="3 4" key="1">
    <citation type="submission" date="2024-09" db="EMBL/GenBank/DDBJ databases">
        <authorList>
            <person name="Lee S.D."/>
        </authorList>
    </citation>
    <scope>NUCLEOTIDE SEQUENCE [LARGE SCALE GENOMIC DNA]</scope>
    <source>
        <strain evidence="1 4">N1-1</strain>
        <strain evidence="2 3">N1-3</strain>
    </source>
</reference>
<organism evidence="1 4">
    <name type="scientific">Streptacidiphilus alkalitolerans</name>
    <dbReference type="NCBI Taxonomy" id="3342712"/>
    <lineage>
        <taxon>Bacteria</taxon>
        <taxon>Bacillati</taxon>
        <taxon>Actinomycetota</taxon>
        <taxon>Actinomycetes</taxon>
        <taxon>Kitasatosporales</taxon>
        <taxon>Streptomycetaceae</taxon>
        <taxon>Streptacidiphilus</taxon>
    </lineage>
</organism>
<dbReference type="Proteomes" id="UP001592582">
    <property type="component" value="Unassembled WGS sequence"/>
</dbReference>
<evidence type="ECO:0008006" key="5">
    <source>
        <dbReference type="Google" id="ProtNLM"/>
    </source>
</evidence>
<evidence type="ECO:0000313" key="2">
    <source>
        <dbReference type="EMBL" id="MFC1430009.1"/>
    </source>
</evidence>
<proteinExistence type="predicted"/>
<dbReference type="RefSeq" id="WP_380502185.1">
    <property type="nucleotide sequence ID" value="NZ_JBHEZX010000001.1"/>
</dbReference>
<dbReference type="Proteomes" id="UP001592530">
    <property type="component" value="Unassembled WGS sequence"/>
</dbReference>
<dbReference type="EMBL" id="JBHEZY010000002">
    <property type="protein sequence ID" value="MFC1430009.1"/>
    <property type="molecule type" value="Genomic_DNA"/>
</dbReference>
<evidence type="ECO:0000313" key="3">
    <source>
        <dbReference type="Proteomes" id="UP001592530"/>
    </source>
</evidence>
<accession>A0ABV6V3V0</accession>
<evidence type="ECO:0000313" key="4">
    <source>
        <dbReference type="Proteomes" id="UP001592582"/>
    </source>
</evidence>
<dbReference type="EMBL" id="JBHEZX010000001">
    <property type="protein sequence ID" value="MFC1408399.1"/>
    <property type="molecule type" value="Genomic_DNA"/>
</dbReference>
<sequence>MSEAVPLETGHGAVDGALARLAELDGVPVEAHAEVFEGVHQVLRDTLGALDAPRPGLS</sequence>
<keyword evidence="4" id="KW-1185">Reference proteome</keyword>
<comment type="caution">
    <text evidence="1">The sequence shown here is derived from an EMBL/GenBank/DDBJ whole genome shotgun (WGS) entry which is preliminary data.</text>
</comment>
<gene>
    <name evidence="2" type="ORF">ACEZDB_04980</name>
    <name evidence="1" type="ORF">ACEZDG_03775</name>
</gene>
<name>A0ABV6V3V0_9ACTN</name>
<protein>
    <recommendedName>
        <fullName evidence="5">FXSXX-COOH protein</fullName>
    </recommendedName>
</protein>